<organism evidence="2 3">
    <name type="scientific">Sphingomonas montanisoli</name>
    <dbReference type="NCBI Taxonomy" id="2606412"/>
    <lineage>
        <taxon>Bacteria</taxon>
        <taxon>Pseudomonadati</taxon>
        <taxon>Pseudomonadota</taxon>
        <taxon>Alphaproteobacteria</taxon>
        <taxon>Sphingomonadales</taxon>
        <taxon>Sphingomonadaceae</taxon>
        <taxon>Sphingomonas</taxon>
    </lineage>
</organism>
<evidence type="ECO:0000256" key="1">
    <source>
        <dbReference type="SAM" id="Phobius"/>
    </source>
</evidence>
<keyword evidence="1" id="KW-0812">Transmembrane</keyword>
<keyword evidence="1" id="KW-1133">Transmembrane helix</keyword>
<evidence type="ECO:0000313" key="2">
    <source>
        <dbReference type="EMBL" id="TZG24908.1"/>
    </source>
</evidence>
<name>A0A5D9BZ90_9SPHN</name>
<dbReference type="Proteomes" id="UP000322077">
    <property type="component" value="Unassembled WGS sequence"/>
</dbReference>
<dbReference type="AlphaFoldDB" id="A0A5D9BZ90"/>
<comment type="caution">
    <text evidence="2">The sequence shown here is derived from an EMBL/GenBank/DDBJ whole genome shotgun (WGS) entry which is preliminary data.</text>
</comment>
<evidence type="ECO:0000313" key="3">
    <source>
        <dbReference type="Proteomes" id="UP000322077"/>
    </source>
</evidence>
<dbReference type="EMBL" id="VTOU01000004">
    <property type="protein sequence ID" value="TZG24908.1"/>
    <property type="molecule type" value="Genomic_DNA"/>
</dbReference>
<gene>
    <name evidence="2" type="ORF">FYJ91_16645</name>
</gene>
<reference evidence="2 3" key="1">
    <citation type="submission" date="2019-08" db="EMBL/GenBank/DDBJ databases">
        <authorList>
            <person name="Wang G."/>
            <person name="Xu Z."/>
        </authorList>
    </citation>
    <scope>NUCLEOTIDE SEQUENCE [LARGE SCALE GENOMIC DNA]</scope>
    <source>
        <strain evidence="2 3">ZX</strain>
    </source>
</reference>
<feature type="transmembrane region" description="Helical" evidence="1">
    <location>
        <begin position="77"/>
        <end position="102"/>
    </location>
</feature>
<accession>A0A5D9BZ90</accession>
<keyword evidence="3" id="KW-1185">Reference proteome</keyword>
<proteinExistence type="predicted"/>
<sequence>MTSTTVADQKASRAPIGELMVARDMRGPGITAMIGEVAGEPIIVRFDTSAILALTEKSSSLQLIEEGLRSHHDRIRAAAAAVLLAGFASVAAEGTVITLSALDL</sequence>
<keyword evidence="1" id="KW-0472">Membrane</keyword>
<protein>
    <submittedName>
        <fullName evidence="2">Uncharacterized protein</fullName>
    </submittedName>
</protein>